<comment type="pathway">
    <text evidence="2">Carbohydrate acid metabolism; 2-dehydro-3-deoxy-D-gluconate degradation; D-glyceraldehyde 3-phosphate and pyruvate from 2-dehydro-3-deoxy-D-gluconate: step 2/2.</text>
</comment>
<dbReference type="NCBIfam" id="NF004325">
    <property type="entry name" value="PRK05718.1"/>
    <property type="match status" value="1"/>
</dbReference>
<dbReference type="GO" id="GO:0008675">
    <property type="term" value="F:2-dehydro-3-deoxy-phosphogluconate aldolase activity"/>
    <property type="evidence" value="ECO:0007669"/>
    <property type="project" value="UniProtKB-EC"/>
</dbReference>
<dbReference type="AlphaFoldDB" id="A0A1Y2KW04"/>
<dbReference type="EMBL" id="JFKA01000012">
    <property type="protein sequence ID" value="OSQ36090.1"/>
    <property type="molecule type" value="Genomic_DNA"/>
</dbReference>
<dbReference type="PANTHER" id="PTHR30246">
    <property type="entry name" value="2-KETO-3-DEOXY-6-PHOSPHOGLUCONATE ALDOLASE"/>
    <property type="match status" value="1"/>
</dbReference>
<dbReference type="SUPFAM" id="SSF51569">
    <property type="entry name" value="Aldolase"/>
    <property type="match status" value="1"/>
</dbReference>
<dbReference type="NCBIfam" id="TIGR01182">
    <property type="entry name" value="eda"/>
    <property type="match status" value="1"/>
</dbReference>
<sequence>MALSSREILSQAPVVPVLVIEDVNDAVPLAKALVAGGLRVLEITLRSAAAEESIQRIIAEVPDAITGAGTVINARQMERMAEIKCAFAVSPGHSAGLLAAAKETGVPLLPGAGTASEIMNLLDHGYDVLKFFPAEQQGGVSMLKALGGPLPQVTFCPTGGVSLANLADYIALPNIITVGGSWVAPKDAVKAGDWAKITKLAQEATDKVAALRRG</sequence>
<proteinExistence type="inferred from homology"/>
<gene>
    <name evidence="9" type="ORF">TMES_18570</name>
</gene>
<organism evidence="9 10">
    <name type="scientific">Thalassospira mesophila</name>
    <dbReference type="NCBI Taxonomy" id="1293891"/>
    <lineage>
        <taxon>Bacteria</taxon>
        <taxon>Pseudomonadati</taxon>
        <taxon>Pseudomonadota</taxon>
        <taxon>Alphaproteobacteria</taxon>
        <taxon>Rhodospirillales</taxon>
        <taxon>Thalassospiraceae</taxon>
        <taxon>Thalassospira</taxon>
    </lineage>
</organism>
<dbReference type="Gene3D" id="3.20.20.70">
    <property type="entry name" value="Aldolase class I"/>
    <property type="match status" value="1"/>
</dbReference>
<dbReference type="Pfam" id="PF01081">
    <property type="entry name" value="Aldolase"/>
    <property type="match status" value="1"/>
</dbReference>
<evidence type="ECO:0000256" key="1">
    <source>
        <dbReference type="ARBA" id="ARBA00000654"/>
    </source>
</evidence>
<keyword evidence="10" id="KW-1185">Reference proteome</keyword>
<comment type="subunit">
    <text evidence="4">Homotrimer.</text>
</comment>
<dbReference type="InterPro" id="IPR013785">
    <property type="entry name" value="Aldolase_TIM"/>
</dbReference>
<dbReference type="PROSITE" id="PS00160">
    <property type="entry name" value="ALDOLASE_KDPG_KHG_2"/>
    <property type="match status" value="1"/>
</dbReference>
<evidence type="ECO:0000256" key="6">
    <source>
        <dbReference type="ARBA" id="ARBA00023239"/>
    </source>
</evidence>
<dbReference type="Proteomes" id="UP000193391">
    <property type="component" value="Unassembled WGS sequence"/>
</dbReference>
<keyword evidence="7" id="KW-0704">Schiff base</keyword>
<evidence type="ECO:0000256" key="3">
    <source>
        <dbReference type="ARBA" id="ARBA00006906"/>
    </source>
</evidence>
<dbReference type="PROSITE" id="PS00159">
    <property type="entry name" value="ALDOLASE_KDPG_KHG_1"/>
    <property type="match status" value="1"/>
</dbReference>
<evidence type="ECO:0000256" key="2">
    <source>
        <dbReference type="ARBA" id="ARBA00004736"/>
    </source>
</evidence>
<dbReference type="CDD" id="cd00452">
    <property type="entry name" value="KDPG_aldolase"/>
    <property type="match status" value="1"/>
</dbReference>
<evidence type="ECO:0000256" key="4">
    <source>
        <dbReference type="ARBA" id="ARBA00011233"/>
    </source>
</evidence>
<dbReference type="InterPro" id="IPR031337">
    <property type="entry name" value="KDPG/KHG_AS_1"/>
</dbReference>
<evidence type="ECO:0000313" key="10">
    <source>
        <dbReference type="Proteomes" id="UP000193391"/>
    </source>
</evidence>
<dbReference type="PANTHER" id="PTHR30246:SF1">
    <property type="entry name" value="2-DEHYDRO-3-DEOXY-6-PHOSPHOGALACTONATE ALDOLASE-RELATED"/>
    <property type="match status" value="1"/>
</dbReference>
<evidence type="ECO:0000256" key="5">
    <source>
        <dbReference type="ARBA" id="ARBA00013063"/>
    </source>
</evidence>
<protein>
    <recommendedName>
        <fullName evidence="5">2-dehydro-3-deoxy-phosphogluconate aldolase</fullName>
        <ecNumber evidence="5">4.1.2.14</ecNumber>
    </recommendedName>
</protein>
<accession>A0A1Y2KW04</accession>
<dbReference type="STRING" id="1293891.TMES_18570"/>
<evidence type="ECO:0000256" key="8">
    <source>
        <dbReference type="ARBA" id="ARBA00023277"/>
    </source>
</evidence>
<evidence type="ECO:0000256" key="7">
    <source>
        <dbReference type="ARBA" id="ARBA00023270"/>
    </source>
</evidence>
<keyword evidence="6 9" id="KW-0456">Lyase</keyword>
<reference evidence="9 10" key="1">
    <citation type="submission" date="2014-03" db="EMBL/GenBank/DDBJ databases">
        <title>The draft genome sequence of Thalassospira mesophila JCM 18969.</title>
        <authorList>
            <person name="Lai Q."/>
            <person name="Shao Z."/>
        </authorList>
    </citation>
    <scope>NUCLEOTIDE SEQUENCE [LARGE SCALE GENOMIC DNA]</scope>
    <source>
        <strain evidence="9 10">JCM 18969</strain>
    </source>
</reference>
<evidence type="ECO:0000313" key="9">
    <source>
        <dbReference type="EMBL" id="OSQ36090.1"/>
    </source>
</evidence>
<name>A0A1Y2KW04_9PROT</name>
<dbReference type="OrthoDB" id="9805177at2"/>
<dbReference type="EC" id="4.1.2.14" evidence="5"/>
<comment type="catalytic activity">
    <reaction evidence="1">
        <text>2-dehydro-3-deoxy-6-phospho-D-gluconate = D-glyceraldehyde 3-phosphate + pyruvate</text>
        <dbReference type="Rhea" id="RHEA:17089"/>
        <dbReference type="ChEBI" id="CHEBI:15361"/>
        <dbReference type="ChEBI" id="CHEBI:57569"/>
        <dbReference type="ChEBI" id="CHEBI:59776"/>
        <dbReference type="EC" id="4.1.2.14"/>
    </reaction>
</comment>
<dbReference type="InterPro" id="IPR031338">
    <property type="entry name" value="KDPG/KHG_AS_2"/>
</dbReference>
<dbReference type="RefSeq" id="WP_085585360.1">
    <property type="nucleotide sequence ID" value="NZ_JFKA01000012.1"/>
</dbReference>
<dbReference type="InterPro" id="IPR000887">
    <property type="entry name" value="Aldlse_KDPG_KHG"/>
</dbReference>
<comment type="caution">
    <text evidence="9">The sequence shown here is derived from an EMBL/GenBank/DDBJ whole genome shotgun (WGS) entry which is preliminary data.</text>
</comment>
<comment type="similarity">
    <text evidence="3">Belongs to the KHG/KDPG aldolase family.</text>
</comment>
<keyword evidence="8" id="KW-0119">Carbohydrate metabolism</keyword>